<dbReference type="InterPro" id="IPR012677">
    <property type="entry name" value="Nucleotide-bd_a/b_plait_sf"/>
</dbReference>
<sequence length="253" mass="29153">MYNQYQQPASNINQNYAADSVQSNELCFYPLPVTVNKSEMASWQWLQDQNGYTFAYDSKNKQYYYTDPVSGITYDYTPYYKDLGYVDGKLPASKLQAYNAKQLKELSQPASSSDPTSTNAKKRKTVRSAGGEIWVDKSLDEWNPNDYRIFVGDLGKEVTDDILQRAFNDYPSLDKVRVVRENKTGYSKGYGFVSFLDPNDFAKAFKEMNGKYVGNRPIKLRKSTWKERSTNIKKIKKDPTLSKVYETAKKHLK</sequence>
<dbReference type="STRING" id="133412.A0A1R1XS75"/>
<dbReference type="Pfam" id="PF00076">
    <property type="entry name" value="RRM_1"/>
    <property type="match status" value="1"/>
</dbReference>
<dbReference type="CDD" id="cd12383">
    <property type="entry name" value="RRM_RBM42"/>
    <property type="match status" value="1"/>
</dbReference>
<gene>
    <name evidence="5" type="ORF">AYI70_g5952</name>
</gene>
<dbReference type="InterPro" id="IPR050825">
    <property type="entry name" value="RBM42_RBP45_47-like"/>
</dbReference>
<evidence type="ECO:0000259" key="4">
    <source>
        <dbReference type="PROSITE" id="PS50102"/>
    </source>
</evidence>
<dbReference type="PANTHER" id="PTHR47640">
    <property type="entry name" value="TRNA SELENOCYSTEINE 1-ASSOCIATED PROTEIN 1-RELATED-RELATED"/>
    <property type="match status" value="1"/>
</dbReference>
<feature type="domain" description="RRM" evidence="4">
    <location>
        <begin position="147"/>
        <end position="225"/>
    </location>
</feature>
<dbReference type="InterPro" id="IPR035979">
    <property type="entry name" value="RBD_domain_sf"/>
</dbReference>
<evidence type="ECO:0000313" key="6">
    <source>
        <dbReference type="Proteomes" id="UP000187283"/>
    </source>
</evidence>
<comment type="caution">
    <text evidence="5">The sequence shown here is derived from an EMBL/GenBank/DDBJ whole genome shotgun (WGS) entry which is preliminary data.</text>
</comment>
<evidence type="ECO:0000256" key="2">
    <source>
        <dbReference type="PROSITE-ProRule" id="PRU00176"/>
    </source>
</evidence>
<keyword evidence="6" id="KW-1185">Reference proteome</keyword>
<keyword evidence="1 2" id="KW-0694">RNA-binding</keyword>
<dbReference type="PROSITE" id="PS50102">
    <property type="entry name" value="RRM"/>
    <property type="match status" value="1"/>
</dbReference>
<dbReference type="Gene3D" id="3.30.70.330">
    <property type="match status" value="1"/>
</dbReference>
<dbReference type="PANTHER" id="PTHR47640:SF11">
    <property type="entry name" value="RNA-BINDING PROTEIN 42"/>
    <property type="match status" value="1"/>
</dbReference>
<dbReference type="GO" id="GO:0003729">
    <property type="term" value="F:mRNA binding"/>
    <property type="evidence" value="ECO:0007669"/>
    <property type="project" value="InterPro"/>
</dbReference>
<organism evidence="5 6">
    <name type="scientific">Smittium culicis</name>
    <dbReference type="NCBI Taxonomy" id="133412"/>
    <lineage>
        <taxon>Eukaryota</taxon>
        <taxon>Fungi</taxon>
        <taxon>Fungi incertae sedis</taxon>
        <taxon>Zoopagomycota</taxon>
        <taxon>Kickxellomycotina</taxon>
        <taxon>Harpellomycetes</taxon>
        <taxon>Harpellales</taxon>
        <taxon>Legeriomycetaceae</taxon>
        <taxon>Smittium</taxon>
    </lineage>
</organism>
<name>A0A1R1XS75_9FUNG</name>
<dbReference type="SMART" id="SM00360">
    <property type="entry name" value="RRM"/>
    <property type="match status" value="1"/>
</dbReference>
<dbReference type="EMBL" id="LSSN01002039">
    <property type="protein sequence ID" value="OMJ17466.1"/>
    <property type="molecule type" value="Genomic_DNA"/>
</dbReference>
<dbReference type="Proteomes" id="UP000187283">
    <property type="component" value="Unassembled WGS sequence"/>
</dbReference>
<accession>A0A1R1XS75</accession>
<feature type="region of interest" description="Disordered" evidence="3">
    <location>
        <begin position="106"/>
        <end position="125"/>
    </location>
</feature>
<dbReference type="InterPro" id="IPR034215">
    <property type="entry name" value="RBM42_RRM"/>
</dbReference>
<reference evidence="5 6" key="1">
    <citation type="submission" date="2017-01" db="EMBL/GenBank/DDBJ databases">
        <authorList>
            <person name="Mah S.A."/>
            <person name="Swanson W.J."/>
            <person name="Moy G.W."/>
            <person name="Vacquier V.D."/>
        </authorList>
    </citation>
    <scope>NUCLEOTIDE SEQUENCE [LARGE SCALE GENOMIC DNA]</scope>
    <source>
        <strain evidence="5 6">GSMNP</strain>
    </source>
</reference>
<evidence type="ECO:0000256" key="1">
    <source>
        <dbReference type="ARBA" id="ARBA00022884"/>
    </source>
</evidence>
<protein>
    <submittedName>
        <fullName evidence="5">RNA-binding protein 42</fullName>
    </submittedName>
</protein>
<dbReference type="SUPFAM" id="SSF54928">
    <property type="entry name" value="RNA-binding domain, RBD"/>
    <property type="match status" value="1"/>
</dbReference>
<dbReference type="InterPro" id="IPR000504">
    <property type="entry name" value="RRM_dom"/>
</dbReference>
<evidence type="ECO:0000256" key="3">
    <source>
        <dbReference type="SAM" id="MobiDB-lite"/>
    </source>
</evidence>
<dbReference type="OrthoDB" id="1749473at2759"/>
<dbReference type="AlphaFoldDB" id="A0A1R1XS75"/>
<evidence type="ECO:0000313" key="5">
    <source>
        <dbReference type="EMBL" id="OMJ17466.1"/>
    </source>
</evidence>
<proteinExistence type="predicted"/>
<feature type="compositionally biased region" description="Polar residues" evidence="3">
    <location>
        <begin position="108"/>
        <end position="119"/>
    </location>
</feature>